<organism evidence="2 3">
    <name type="scientific">Humicola insolens</name>
    <name type="common">Soft-rot fungus</name>
    <dbReference type="NCBI Taxonomy" id="85995"/>
    <lineage>
        <taxon>Eukaryota</taxon>
        <taxon>Fungi</taxon>
        <taxon>Dikarya</taxon>
        <taxon>Ascomycota</taxon>
        <taxon>Pezizomycotina</taxon>
        <taxon>Sordariomycetes</taxon>
        <taxon>Sordariomycetidae</taxon>
        <taxon>Sordariales</taxon>
        <taxon>Chaetomiaceae</taxon>
        <taxon>Mycothermus</taxon>
    </lineage>
</organism>
<accession>A0ABR3V646</accession>
<dbReference type="EMBL" id="JAZGSY010000316">
    <property type="protein sequence ID" value="KAL1837223.1"/>
    <property type="molecule type" value="Genomic_DNA"/>
</dbReference>
<proteinExistence type="predicted"/>
<evidence type="ECO:0000256" key="1">
    <source>
        <dbReference type="SAM" id="MobiDB-lite"/>
    </source>
</evidence>
<dbReference type="Proteomes" id="UP001583172">
    <property type="component" value="Unassembled WGS sequence"/>
</dbReference>
<comment type="caution">
    <text evidence="2">The sequence shown here is derived from an EMBL/GenBank/DDBJ whole genome shotgun (WGS) entry which is preliminary data.</text>
</comment>
<keyword evidence="3" id="KW-1185">Reference proteome</keyword>
<feature type="region of interest" description="Disordered" evidence="1">
    <location>
        <begin position="89"/>
        <end position="108"/>
    </location>
</feature>
<sequence>MELQDKLFFPYSGLPGGSVPWAPVPALASKESTSPRCCAEFGQLKRAAAAGMQDPAVSVRESPTALLSSQGQITGDFWVQVLGRTVQGTSGENHQAGEGGLGSAQFFG</sequence>
<evidence type="ECO:0000313" key="2">
    <source>
        <dbReference type="EMBL" id="KAL1837223.1"/>
    </source>
</evidence>
<protein>
    <submittedName>
        <fullName evidence="2">Uncharacterized protein</fullName>
    </submittedName>
</protein>
<reference evidence="2 3" key="1">
    <citation type="journal article" date="2024" name="Commun. Biol.">
        <title>Comparative genomic analysis of thermophilic fungi reveals convergent evolutionary adaptations and gene losses.</title>
        <authorList>
            <person name="Steindorff A.S."/>
            <person name="Aguilar-Pontes M.V."/>
            <person name="Robinson A.J."/>
            <person name="Andreopoulos B."/>
            <person name="LaButti K."/>
            <person name="Kuo A."/>
            <person name="Mondo S."/>
            <person name="Riley R."/>
            <person name="Otillar R."/>
            <person name="Haridas S."/>
            <person name="Lipzen A."/>
            <person name="Grimwood J."/>
            <person name="Schmutz J."/>
            <person name="Clum A."/>
            <person name="Reid I.D."/>
            <person name="Moisan M.C."/>
            <person name="Butler G."/>
            <person name="Nguyen T.T.M."/>
            <person name="Dewar K."/>
            <person name="Conant G."/>
            <person name="Drula E."/>
            <person name="Henrissat B."/>
            <person name="Hansel C."/>
            <person name="Singer S."/>
            <person name="Hutchinson M.I."/>
            <person name="de Vries R.P."/>
            <person name="Natvig D.O."/>
            <person name="Powell A.J."/>
            <person name="Tsang A."/>
            <person name="Grigoriev I.V."/>
        </authorList>
    </citation>
    <scope>NUCLEOTIDE SEQUENCE [LARGE SCALE GENOMIC DNA]</scope>
    <source>
        <strain evidence="2 3">CBS 620.91</strain>
    </source>
</reference>
<name>A0ABR3V646_HUMIN</name>
<evidence type="ECO:0000313" key="3">
    <source>
        <dbReference type="Proteomes" id="UP001583172"/>
    </source>
</evidence>
<gene>
    <name evidence="2" type="ORF">VTJ49DRAFT_4105</name>
</gene>